<dbReference type="GO" id="GO:0008236">
    <property type="term" value="F:serine-type peptidase activity"/>
    <property type="evidence" value="ECO:0007669"/>
    <property type="project" value="InterPro"/>
</dbReference>
<dbReference type="SUPFAM" id="SSF52096">
    <property type="entry name" value="ClpP/crotonase"/>
    <property type="match status" value="1"/>
</dbReference>
<name>A0A7L5DV55_9BACT</name>
<evidence type="ECO:0000313" key="3">
    <source>
        <dbReference type="Proteomes" id="UP000501128"/>
    </source>
</evidence>
<keyword evidence="2" id="KW-0614">Plasmid</keyword>
<geneLocation type="plasmid" evidence="2 3">
    <name>unnamed1</name>
</geneLocation>
<keyword evidence="3" id="KW-1185">Reference proteome</keyword>
<proteinExistence type="predicted"/>
<dbReference type="InterPro" id="IPR005151">
    <property type="entry name" value="Tail-specific_protease"/>
</dbReference>
<dbReference type="RefSeq" id="WP_169553510.1">
    <property type="nucleotide sequence ID" value="NZ_CP051678.1"/>
</dbReference>
<feature type="domain" description="Tail specific protease" evidence="1">
    <location>
        <begin position="52"/>
        <end position="114"/>
    </location>
</feature>
<dbReference type="GO" id="GO:0006508">
    <property type="term" value="P:proteolysis"/>
    <property type="evidence" value="ECO:0007669"/>
    <property type="project" value="InterPro"/>
</dbReference>
<reference evidence="2 3" key="1">
    <citation type="submission" date="2020-04" db="EMBL/GenBank/DDBJ databases">
        <title>Genome sequencing of novel species.</title>
        <authorList>
            <person name="Heo J."/>
            <person name="Kim S.-J."/>
            <person name="Kim J.-S."/>
            <person name="Hong S.-B."/>
            <person name="Kwon S.-W."/>
        </authorList>
    </citation>
    <scope>NUCLEOTIDE SEQUENCE [LARGE SCALE GENOMIC DNA]</scope>
    <source>
        <strain evidence="2 3">CJU-R4</strain>
        <plasmid evidence="2 3">unnamed1</plasmid>
    </source>
</reference>
<gene>
    <name evidence="2" type="ORF">HH216_24275</name>
</gene>
<dbReference type="Proteomes" id="UP000501128">
    <property type="component" value="Plasmid unnamed1"/>
</dbReference>
<sequence length="189" mass="21451">MTFSYLAHQPFRENRTAFTFFQKVPFPQYYVEEKKEERAELEAELVEEFTHHRPGRYYQAARYNPLWQPNPLAFRGTLYLLISPAVASAGSLFASLVVSEGQAVVIGQETMGGYYGHTGHKSVDYELPTSKIRMHFSIVDLQQAVATRGSMAYGCGVLPTYNVSQSCENYIHQQDAEMEAVLSLIKTKH</sequence>
<dbReference type="EMBL" id="CP051678">
    <property type="protein sequence ID" value="QJD81492.1"/>
    <property type="molecule type" value="Genomic_DNA"/>
</dbReference>
<accession>A0A7L5DV55</accession>
<dbReference type="InterPro" id="IPR029045">
    <property type="entry name" value="ClpP/crotonase-like_dom_sf"/>
</dbReference>
<dbReference type="KEGG" id="srho:HH216_24275"/>
<evidence type="ECO:0000259" key="1">
    <source>
        <dbReference type="Pfam" id="PF03572"/>
    </source>
</evidence>
<dbReference type="Pfam" id="PF03572">
    <property type="entry name" value="Peptidase_S41"/>
    <property type="match status" value="1"/>
</dbReference>
<organism evidence="2 3">
    <name type="scientific">Spirosoma rhododendri</name>
    <dbReference type="NCBI Taxonomy" id="2728024"/>
    <lineage>
        <taxon>Bacteria</taxon>
        <taxon>Pseudomonadati</taxon>
        <taxon>Bacteroidota</taxon>
        <taxon>Cytophagia</taxon>
        <taxon>Cytophagales</taxon>
        <taxon>Cytophagaceae</taxon>
        <taxon>Spirosoma</taxon>
    </lineage>
</organism>
<dbReference type="AlphaFoldDB" id="A0A7L5DV55"/>
<protein>
    <recommendedName>
        <fullName evidence="1">Tail specific protease domain-containing protein</fullName>
    </recommendedName>
</protein>
<dbReference type="Gene3D" id="3.90.226.10">
    <property type="entry name" value="2-enoyl-CoA Hydratase, Chain A, domain 1"/>
    <property type="match status" value="1"/>
</dbReference>
<evidence type="ECO:0000313" key="2">
    <source>
        <dbReference type="EMBL" id="QJD81492.1"/>
    </source>
</evidence>